<organism evidence="2 3">
    <name type="scientific">Paenibacillus suaedae</name>
    <dbReference type="NCBI Taxonomy" id="3077233"/>
    <lineage>
        <taxon>Bacteria</taxon>
        <taxon>Bacillati</taxon>
        <taxon>Bacillota</taxon>
        <taxon>Bacilli</taxon>
        <taxon>Bacillales</taxon>
        <taxon>Paenibacillaceae</taxon>
        <taxon>Paenibacillus</taxon>
    </lineage>
</organism>
<evidence type="ECO:0000313" key="2">
    <source>
        <dbReference type="EMBL" id="MDT8979352.1"/>
    </source>
</evidence>
<comment type="caution">
    <text evidence="2">The sequence shown here is derived from an EMBL/GenBank/DDBJ whole genome shotgun (WGS) entry which is preliminary data.</text>
</comment>
<keyword evidence="3" id="KW-1185">Reference proteome</keyword>
<dbReference type="Gene3D" id="3.40.50.720">
    <property type="entry name" value="NAD(P)-binding Rossmann-like Domain"/>
    <property type="match status" value="1"/>
</dbReference>
<accession>A0AAJ2JZR3</accession>
<protein>
    <submittedName>
        <fullName evidence="2">NAD-dependent epimerase/dehydratase family protein</fullName>
    </submittedName>
</protein>
<dbReference type="PANTHER" id="PTHR43245:SF13">
    <property type="entry name" value="UDP-D-APIOSE_UDP-D-XYLOSE SYNTHASE 2"/>
    <property type="match status" value="1"/>
</dbReference>
<sequence length="301" mass="33623">MSKVLVLGGTRFFGKKLVNLLIQEGSDVTVATRGHTEDSFGDQVTRIHLDRTVPEQLRQAVGDTEWDVVYDNIGYHPQDAFHACEIFAGKVKRYIFTSTLSVYPFGQIGYSEEEFSPYIYAIPANLPQEIAYGEGKRLAEAVLFQHASFPVCAVRFPIVLGMDDYTKRLHFHIEHVQQGLPIGLPNPQAEMSYITSDEAARFLFWLKNQHFEGPVNACSDGVLSIRQIIQLIEEGVGKSALIVDTSDPQQAAAFDTAHLSPFGVPDRWGLNTSKAVQHGFKFDSIQDWYPQLITSIIGSRS</sequence>
<dbReference type="EMBL" id="JAVYAA010000007">
    <property type="protein sequence ID" value="MDT8979352.1"/>
    <property type="molecule type" value="Genomic_DNA"/>
</dbReference>
<dbReference type="InterPro" id="IPR050177">
    <property type="entry name" value="Lipid_A_modif_metabolic_enz"/>
</dbReference>
<reference evidence="3" key="1">
    <citation type="submission" date="2023-09" db="EMBL/GenBank/DDBJ databases">
        <title>Paenibacillus sp. chi10 Genome sequencing and assembly.</title>
        <authorList>
            <person name="Kim I."/>
        </authorList>
    </citation>
    <scope>NUCLEOTIDE SEQUENCE [LARGE SCALE GENOMIC DNA]</scope>
    <source>
        <strain evidence="3">chi10</strain>
    </source>
</reference>
<name>A0AAJ2JZR3_9BACL</name>
<dbReference type="InterPro" id="IPR001509">
    <property type="entry name" value="Epimerase_deHydtase"/>
</dbReference>
<dbReference type="SUPFAM" id="SSF51735">
    <property type="entry name" value="NAD(P)-binding Rossmann-fold domains"/>
    <property type="match status" value="1"/>
</dbReference>
<dbReference type="RefSeq" id="WP_315747011.1">
    <property type="nucleotide sequence ID" value="NZ_JAVYAA010000007.1"/>
</dbReference>
<dbReference type="Pfam" id="PF01370">
    <property type="entry name" value="Epimerase"/>
    <property type="match status" value="1"/>
</dbReference>
<dbReference type="InterPro" id="IPR036291">
    <property type="entry name" value="NAD(P)-bd_dom_sf"/>
</dbReference>
<feature type="domain" description="NAD-dependent epimerase/dehydratase" evidence="1">
    <location>
        <begin position="4"/>
        <end position="71"/>
    </location>
</feature>
<evidence type="ECO:0000259" key="1">
    <source>
        <dbReference type="Pfam" id="PF01370"/>
    </source>
</evidence>
<dbReference type="PANTHER" id="PTHR43245">
    <property type="entry name" value="BIFUNCTIONAL POLYMYXIN RESISTANCE PROTEIN ARNA"/>
    <property type="match status" value="1"/>
</dbReference>
<proteinExistence type="predicted"/>
<dbReference type="AlphaFoldDB" id="A0AAJ2JZR3"/>
<dbReference type="Proteomes" id="UP001250538">
    <property type="component" value="Unassembled WGS sequence"/>
</dbReference>
<gene>
    <name evidence="2" type="ORF">RQP50_24240</name>
</gene>
<evidence type="ECO:0000313" key="3">
    <source>
        <dbReference type="Proteomes" id="UP001250538"/>
    </source>
</evidence>